<evidence type="ECO:0000313" key="3">
    <source>
        <dbReference type="EMBL" id="KZF18998.1"/>
    </source>
</evidence>
<evidence type="ECO:0000313" key="4">
    <source>
        <dbReference type="Proteomes" id="UP000076632"/>
    </source>
</evidence>
<feature type="domain" description="PLD phosphodiesterase" evidence="2">
    <location>
        <begin position="162"/>
        <end position="189"/>
    </location>
</feature>
<dbReference type="RefSeq" id="XP_018184553.1">
    <property type="nucleotide sequence ID" value="XM_018336428.1"/>
</dbReference>
<reference evidence="3 4" key="1">
    <citation type="journal article" date="2016" name="Fungal Biol.">
        <title>The genome of Xylona heveae provides a window into fungal endophytism.</title>
        <authorList>
            <person name="Gazis R."/>
            <person name="Kuo A."/>
            <person name="Riley R."/>
            <person name="LaButti K."/>
            <person name="Lipzen A."/>
            <person name="Lin J."/>
            <person name="Amirebrahimi M."/>
            <person name="Hesse C.N."/>
            <person name="Spatafora J.W."/>
            <person name="Henrissat B."/>
            <person name="Hainaut M."/>
            <person name="Grigoriev I.V."/>
            <person name="Hibbett D.S."/>
        </authorList>
    </citation>
    <scope>NUCLEOTIDE SEQUENCE [LARGE SCALE GENOMIC DNA]</scope>
    <source>
        <strain evidence="3 4">TC161</strain>
    </source>
</reference>
<sequence length="565" mass="62102">MSNFPHNLLGEWTAQLSNHAGKTKQSHPSYWADDPSVLHTSCTINNALLGTGEALISSILPSILSAQHEILIVTCFWARSPSQAAIGDALKQLSAQAISRGAHKIRVRICFSSLSFTQKLFHTFSRHGQTYPSSTWVKKFGLPHPDELSGLDLEIKSLFFLPFSVIHPKYIIIDRNQAWLPSCNVSWESWFEDCVAFQGNAVRKMLVFHHHVWGHDVHDVLDNYSSPTFSENSTSPSIDLNTSSALNQVIKALPDTPYPDIPTLILPSPHHINPRFRFLLPFLRAPSPPPTPLNIFTLTLLAHAHTEIYMQTPNLTSPPVVDAVIDALSRGVAVTIVTNRTMMFLEQLVTAGTLTEICIWRLVRRYKALLRSAGVGSSVRSGVRARLGSKRKSSVQPSPASPGPIHPENLSSSPDVDVESGLRAPTSPTHPDSSPQQRIGRLRIYYYKPRLDSDRTSVFDSNSSQVDLQPGLGPGRASSSSPSHPDQETLPSPPPHPEPVKSHLKLLIVDSSTVLLGSGNMDRASWYTSQELGVAFSSESFAGTMLQSISDQIISAKRGEVYFAS</sequence>
<name>A0A164ZEG8_XYLHT</name>
<dbReference type="Gene3D" id="3.30.870.10">
    <property type="entry name" value="Endonuclease Chain A"/>
    <property type="match status" value="3"/>
</dbReference>
<dbReference type="CDD" id="cd00138">
    <property type="entry name" value="PLDc_SF"/>
    <property type="match status" value="1"/>
</dbReference>
<feature type="region of interest" description="Disordered" evidence="1">
    <location>
        <begin position="456"/>
        <end position="500"/>
    </location>
</feature>
<dbReference type="GeneID" id="28901565"/>
<dbReference type="EMBL" id="KV407468">
    <property type="protein sequence ID" value="KZF18998.1"/>
    <property type="molecule type" value="Genomic_DNA"/>
</dbReference>
<dbReference type="AlphaFoldDB" id="A0A164ZEG8"/>
<dbReference type="InterPro" id="IPR001736">
    <property type="entry name" value="PLipase_D/transphosphatidylase"/>
</dbReference>
<dbReference type="OrthoDB" id="2958217at2759"/>
<keyword evidence="4" id="KW-1185">Reference proteome</keyword>
<accession>A0A164ZEG8</accession>
<dbReference type="SUPFAM" id="SSF56024">
    <property type="entry name" value="Phospholipase D/nuclease"/>
    <property type="match status" value="2"/>
</dbReference>
<protein>
    <recommendedName>
        <fullName evidence="2">PLD phosphodiesterase domain-containing protein</fullName>
    </recommendedName>
</protein>
<dbReference type="PANTHER" id="PTHR21248:SF11">
    <property type="entry name" value="PLD PHOSPHODIESTERASE DOMAIN-CONTAINING PROTEIN"/>
    <property type="match status" value="1"/>
</dbReference>
<dbReference type="GO" id="GO:0003824">
    <property type="term" value="F:catalytic activity"/>
    <property type="evidence" value="ECO:0007669"/>
    <property type="project" value="InterPro"/>
</dbReference>
<proteinExistence type="predicted"/>
<feature type="compositionally biased region" description="Polar residues" evidence="1">
    <location>
        <begin position="426"/>
        <end position="437"/>
    </location>
</feature>
<dbReference type="OMA" id="MDRASWY"/>
<evidence type="ECO:0000256" key="1">
    <source>
        <dbReference type="SAM" id="MobiDB-lite"/>
    </source>
</evidence>
<gene>
    <name evidence="3" type="ORF">L228DRAFT_286228</name>
</gene>
<dbReference type="InParanoid" id="A0A164ZEG8"/>
<feature type="domain" description="PLD phosphodiesterase" evidence="2">
    <location>
        <begin position="503"/>
        <end position="525"/>
    </location>
</feature>
<dbReference type="PANTHER" id="PTHR21248">
    <property type="entry name" value="CARDIOLIPIN SYNTHASE"/>
    <property type="match status" value="1"/>
</dbReference>
<feature type="region of interest" description="Disordered" evidence="1">
    <location>
        <begin position="381"/>
        <end position="439"/>
    </location>
</feature>
<organism evidence="3 4">
    <name type="scientific">Xylona heveae (strain CBS 132557 / TC161)</name>
    <dbReference type="NCBI Taxonomy" id="1328760"/>
    <lineage>
        <taxon>Eukaryota</taxon>
        <taxon>Fungi</taxon>
        <taxon>Dikarya</taxon>
        <taxon>Ascomycota</taxon>
        <taxon>Pezizomycotina</taxon>
        <taxon>Xylonomycetes</taxon>
        <taxon>Xylonales</taxon>
        <taxon>Xylonaceae</taxon>
        <taxon>Xylona</taxon>
    </lineage>
</organism>
<dbReference type="PROSITE" id="PS50035">
    <property type="entry name" value="PLD"/>
    <property type="match status" value="2"/>
</dbReference>
<dbReference type="STRING" id="1328760.A0A164ZEG8"/>
<dbReference type="Proteomes" id="UP000076632">
    <property type="component" value="Unassembled WGS sequence"/>
</dbReference>
<evidence type="ECO:0000259" key="2">
    <source>
        <dbReference type="PROSITE" id="PS50035"/>
    </source>
</evidence>
<feature type="compositionally biased region" description="Polar residues" evidence="1">
    <location>
        <begin position="458"/>
        <end position="467"/>
    </location>
</feature>